<feature type="region of interest" description="Disordered" evidence="1">
    <location>
        <begin position="66"/>
        <end position="85"/>
    </location>
</feature>
<name>A0ABN2QDE0_9PSEU</name>
<protein>
    <submittedName>
        <fullName evidence="2">Uncharacterized protein</fullName>
    </submittedName>
</protein>
<dbReference type="EMBL" id="BAAANN010000005">
    <property type="protein sequence ID" value="GAA1949754.1"/>
    <property type="molecule type" value="Genomic_DNA"/>
</dbReference>
<evidence type="ECO:0000313" key="3">
    <source>
        <dbReference type="Proteomes" id="UP001501116"/>
    </source>
</evidence>
<reference evidence="2 3" key="1">
    <citation type="journal article" date="2019" name="Int. J. Syst. Evol. Microbiol.">
        <title>The Global Catalogue of Microorganisms (GCM) 10K type strain sequencing project: providing services to taxonomists for standard genome sequencing and annotation.</title>
        <authorList>
            <consortium name="The Broad Institute Genomics Platform"/>
            <consortium name="The Broad Institute Genome Sequencing Center for Infectious Disease"/>
            <person name="Wu L."/>
            <person name="Ma J."/>
        </authorList>
    </citation>
    <scope>NUCLEOTIDE SEQUENCE [LARGE SCALE GENOMIC DNA]</scope>
    <source>
        <strain evidence="2 3">JCM 14545</strain>
    </source>
</reference>
<dbReference type="RefSeq" id="WP_344415532.1">
    <property type="nucleotide sequence ID" value="NZ_BAAANN010000005.1"/>
</dbReference>
<comment type="caution">
    <text evidence="2">The sequence shown here is derived from an EMBL/GenBank/DDBJ whole genome shotgun (WGS) entry which is preliminary data.</text>
</comment>
<accession>A0ABN2QDE0</accession>
<evidence type="ECO:0000313" key="2">
    <source>
        <dbReference type="EMBL" id="GAA1949754.1"/>
    </source>
</evidence>
<sequence>MRCPDPPGRRAHQPAGQQLGVPVGRLVLTVHWSTTTVEIRHGDHGSSTLFAELPSGRAQALYAACDQDAHEKKRQGDKRTMDQYR</sequence>
<proteinExistence type="predicted"/>
<dbReference type="Proteomes" id="UP001501116">
    <property type="component" value="Unassembled WGS sequence"/>
</dbReference>
<evidence type="ECO:0000256" key="1">
    <source>
        <dbReference type="SAM" id="MobiDB-lite"/>
    </source>
</evidence>
<organism evidence="2 3">
    <name type="scientific">Amycolatopsis minnesotensis</name>
    <dbReference type="NCBI Taxonomy" id="337894"/>
    <lineage>
        <taxon>Bacteria</taxon>
        <taxon>Bacillati</taxon>
        <taxon>Actinomycetota</taxon>
        <taxon>Actinomycetes</taxon>
        <taxon>Pseudonocardiales</taxon>
        <taxon>Pseudonocardiaceae</taxon>
        <taxon>Amycolatopsis</taxon>
    </lineage>
</organism>
<gene>
    <name evidence="2" type="ORF">GCM10009754_18010</name>
</gene>
<keyword evidence="3" id="KW-1185">Reference proteome</keyword>